<keyword evidence="1" id="KW-1133">Transmembrane helix</keyword>
<organism evidence="2 3">
    <name type="scientific">Albibacterium bauzanense</name>
    <dbReference type="NCBI Taxonomy" id="653929"/>
    <lineage>
        <taxon>Bacteria</taxon>
        <taxon>Pseudomonadati</taxon>
        <taxon>Bacteroidota</taxon>
        <taxon>Sphingobacteriia</taxon>
        <taxon>Sphingobacteriales</taxon>
        <taxon>Sphingobacteriaceae</taxon>
        <taxon>Albibacterium</taxon>
    </lineage>
</organism>
<feature type="transmembrane region" description="Helical" evidence="1">
    <location>
        <begin position="63"/>
        <end position="83"/>
    </location>
</feature>
<sequence length="421" mass="48244">MLEETTFWERAKLSHVFLLLFFIFSVKFLFIPLNSSRFVILGCFVTLLIIRRNELIFYFNKNAFKAFSILVLYALYTAIITLFNGSGNMANLFVIILLLFQIAGGAYLLSAFFIKEDLNQLLYLLLLVFGIQGILIFINFIFPAYRELMFVIMPLEGNITEDSITSVFRTRGLMQSSGASVSAYLATGLLMGAYFLTSFKLSKIDRRIIIACLLCIVIGIVFTGRTGFIMIPVALLAYYTLLIINNKFSWKSLLLLIYIPIGSVLFYFLIKEMYILIQPEGEIIIRAWEKWAFDQFLDSFNGSSGKSNTLAALRSFIFLPEDDSHLLFGDPTSWGVVRTDVGYIRMIYAVGVIGAILFYAGIIRLYFFMMAHAKTLSIQVFYGFLLLWGVIIEYKEPMFSHFYFTSTIALMVFFNMREVKD</sequence>
<dbReference type="OrthoDB" id="703085at2"/>
<feature type="transmembrane region" description="Helical" evidence="1">
    <location>
        <begin position="204"/>
        <end position="222"/>
    </location>
</feature>
<proteinExistence type="predicted"/>
<keyword evidence="1" id="KW-0812">Transmembrane</keyword>
<evidence type="ECO:0000313" key="3">
    <source>
        <dbReference type="Proteomes" id="UP000294616"/>
    </source>
</evidence>
<comment type="caution">
    <text evidence="2">The sequence shown here is derived from an EMBL/GenBank/DDBJ whole genome shotgun (WGS) entry which is preliminary data.</text>
</comment>
<feature type="transmembrane region" description="Helical" evidence="1">
    <location>
        <begin position="228"/>
        <end position="245"/>
    </location>
</feature>
<keyword evidence="3" id="KW-1185">Reference proteome</keyword>
<evidence type="ECO:0000313" key="2">
    <source>
        <dbReference type="EMBL" id="TCK84875.1"/>
    </source>
</evidence>
<evidence type="ECO:0008006" key="4">
    <source>
        <dbReference type="Google" id="ProtNLM"/>
    </source>
</evidence>
<feature type="transmembrane region" description="Helical" evidence="1">
    <location>
        <begin position="121"/>
        <end position="145"/>
    </location>
</feature>
<evidence type="ECO:0000256" key="1">
    <source>
        <dbReference type="SAM" id="Phobius"/>
    </source>
</evidence>
<feature type="transmembrane region" description="Helical" evidence="1">
    <location>
        <begin position="375"/>
        <end position="392"/>
    </location>
</feature>
<gene>
    <name evidence="2" type="ORF">C8N28_0170</name>
</gene>
<dbReference type="AlphaFoldDB" id="A0A4R1LZV3"/>
<feature type="transmembrane region" description="Helical" evidence="1">
    <location>
        <begin position="398"/>
        <end position="416"/>
    </location>
</feature>
<keyword evidence="1" id="KW-0472">Membrane</keyword>
<protein>
    <recommendedName>
        <fullName evidence="4">O-antigen ligase-like membrane protein</fullName>
    </recommendedName>
</protein>
<dbReference type="Proteomes" id="UP000294616">
    <property type="component" value="Unassembled WGS sequence"/>
</dbReference>
<feature type="transmembrane region" description="Helical" evidence="1">
    <location>
        <begin position="89"/>
        <end position="109"/>
    </location>
</feature>
<feature type="transmembrane region" description="Helical" evidence="1">
    <location>
        <begin position="346"/>
        <end position="368"/>
    </location>
</feature>
<dbReference type="EMBL" id="SMGO01000001">
    <property type="protein sequence ID" value="TCK84875.1"/>
    <property type="molecule type" value="Genomic_DNA"/>
</dbReference>
<reference evidence="2 3" key="1">
    <citation type="submission" date="2019-03" db="EMBL/GenBank/DDBJ databases">
        <title>Genomic Encyclopedia of Archaeal and Bacterial Type Strains, Phase II (KMG-II): from individual species to whole genera.</title>
        <authorList>
            <person name="Goeker M."/>
        </authorList>
    </citation>
    <scope>NUCLEOTIDE SEQUENCE [LARGE SCALE GENOMIC DNA]</scope>
    <source>
        <strain evidence="2 3">DSM 22554</strain>
    </source>
</reference>
<dbReference type="RefSeq" id="WP_132220597.1">
    <property type="nucleotide sequence ID" value="NZ_SMGO01000001.1"/>
</dbReference>
<feature type="transmembrane region" description="Helical" evidence="1">
    <location>
        <begin position="252"/>
        <end position="270"/>
    </location>
</feature>
<feature type="transmembrane region" description="Helical" evidence="1">
    <location>
        <begin position="178"/>
        <end position="197"/>
    </location>
</feature>
<feature type="transmembrane region" description="Helical" evidence="1">
    <location>
        <begin position="36"/>
        <end position="51"/>
    </location>
</feature>
<accession>A0A4R1LZV3</accession>
<name>A0A4R1LZV3_9SPHI</name>